<comment type="caution">
    <text evidence="2">The sequence shown here is derived from an EMBL/GenBank/DDBJ whole genome shotgun (WGS) entry which is preliminary data.</text>
</comment>
<reference evidence="3" key="1">
    <citation type="journal article" date="2019" name="Int. J. Syst. Evol. Microbiol.">
        <title>The Global Catalogue of Microorganisms (GCM) 10K type strain sequencing project: providing services to taxonomists for standard genome sequencing and annotation.</title>
        <authorList>
            <consortium name="The Broad Institute Genomics Platform"/>
            <consortium name="The Broad Institute Genome Sequencing Center for Infectious Disease"/>
            <person name="Wu L."/>
            <person name="Ma J."/>
        </authorList>
    </citation>
    <scope>NUCLEOTIDE SEQUENCE [LARGE SCALE GENOMIC DNA]</scope>
    <source>
        <strain evidence="3">JCM 15614</strain>
    </source>
</reference>
<protein>
    <recommendedName>
        <fullName evidence="4">PknH-like extracellular domain-containing protein</fullName>
    </recommendedName>
</protein>
<evidence type="ECO:0008006" key="4">
    <source>
        <dbReference type="Google" id="ProtNLM"/>
    </source>
</evidence>
<keyword evidence="3" id="KW-1185">Reference proteome</keyword>
<feature type="signal peptide" evidence="1">
    <location>
        <begin position="1"/>
        <end position="16"/>
    </location>
</feature>
<dbReference type="EMBL" id="BAAAVV010000007">
    <property type="protein sequence ID" value="GAA3175016.1"/>
    <property type="molecule type" value="Genomic_DNA"/>
</dbReference>
<dbReference type="RefSeq" id="WP_344689836.1">
    <property type="nucleotide sequence ID" value="NZ_BAAAVV010000007.1"/>
</dbReference>
<evidence type="ECO:0000256" key="1">
    <source>
        <dbReference type="SAM" id="SignalP"/>
    </source>
</evidence>
<proteinExistence type="predicted"/>
<dbReference type="Proteomes" id="UP001499924">
    <property type="component" value="Unassembled WGS sequence"/>
</dbReference>
<name>A0ABP6PCH9_9ACTN</name>
<organism evidence="2 3">
    <name type="scientific">Blastococcus jejuensis</name>
    <dbReference type="NCBI Taxonomy" id="351224"/>
    <lineage>
        <taxon>Bacteria</taxon>
        <taxon>Bacillati</taxon>
        <taxon>Actinomycetota</taxon>
        <taxon>Actinomycetes</taxon>
        <taxon>Geodermatophilales</taxon>
        <taxon>Geodermatophilaceae</taxon>
        <taxon>Blastococcus</taxon>
    </lineage>
</organism>
<evidence type="ECO:0000313" key="2">
    <source>
        <dbReference type="EMBL" id="GAA3175016.1"/>
    </source>
</evidence>
<accession>A0ABP6PCH9</accession>
<sequence length="215" mass="22565">MRAGRLLVLLVPAALAACGCTRSVDGVATAAAVTATPSSASDLEALIVAEVPSGLARLPDDELHPPAGAKTVDDVAAYADDPYREREVLADYGYRYGWERFWGNANGSGPVTGVFVDQFEHRAGAGAYAADLARNDTEHYRGMLRQDPAGLPGNCWSLTVDDPDPDLGLGGPAAFAWCGHGVFSVAVTAVSDSVDAAEAEVREVVTRQLELLPPR</sequence>
<keyword evidence="1" id="KW-0732">Signal</keyword>
<dbReference type="PROSITE" id="PS51257">
    <property type="entry name" value="PROKAR_LIPOPROTEIN"/>
    <property type="match status" value="1"/>
</dbReference>
<gene>
    <name evidence="2" type="ORF">GCM10010531_30770</name>
</gene>
<feature type="chain" id="PRO_5045517976" description="PknH-like extracellular domain-containing protein" evidence="1">
    <location>
        <begin position="17"/>
        <end position="215"/>
    </location>
</feature>
<evidence type="ECO:0000313" key="3">
    <source>
        <dbReference type="Proteomes" id="UP001499924"/>
    </source>
</evidence>